<dbReference type="SUPFAM" id="SSF54506">
    <property type="entry name" value="Diaminopimelate epimerase-like"/>
    <property type="match status" value="1"/>
</dbReference>
<dbReference type="PIRSF" id="PIRSF016184">
    <property type="entry name" value="PhzC_PhzF"/>
    <property type="match status" value="1"/>
</dbReference>
<evidence type="ECO:0000313" key="1">
    <source>
        <dbReference type="EMBL" id="MEF2255650.1"/>
    </source>
</evidence>
<dbReference type="PANTHER" id="PTHR13774">
    <property type="entry name" value="PHENAZINE BIOSYNTHESIS PROTEIN"/>
    <property type="match status" value="1"/>
</dbReference>
<reference evidence="1 2" key="1">
    <citation type="submission" date="2024-01" db="EMBL/GenBank/DDBJ databases">
        <title>the genome sequence of strain Microbacterium schleiferi NBRC 15075.</title>
        <authorList>
            <person name="Ding Y."/>
            <person name="Zhang G."/>
        </authorList>
    </citation>
    <scope>NUCLEOTIDE SEQUENCE [LARGE SCALE GENOMIC DNA]</scope>
    <source>
        <strain evidence="1 2">NBRC 15075</strain>
    </source>
</reference>
<comment type="caution">
    <text evidence="1">The sequence shown here is derived from an EMBL/GenBank/DDBJ whole genome shotgun (WGS) entry which is preliminary data.</text>
</comment>
<name>A0ABU7V7N3_9MICO</name>
<protein>
    <submittedName>
        <fullName evidence="1">PhzF family phenazine biosynthesis protein</fullName>
    </submittedName>
</protein>
<dbReference type="Pfam" id="PF02567">
    <property type="entry name" value="PhzC-PhzF"/>
    <property type="match status" value="2"/>
</dbReference>
<accession>A0ABU7V7N3</accession>
<sequence length="232" mass="25318">MQDWRPMGILATVVNVFVDEAGDHGNPLGIVWASTATRGREQDIAADLGFSETVFIDAVDGRTVRARIFTPKQELRFAGHPTVGLAAWLRAAGDDIRHIAVPAGTARVRADGEFTWVSAEVDWAPEFELEQLESPEEVDAVDPDAYTEGMHYVWAWLDEEAGKVRSRMFAPGLGIRTDEATGSAAIRLTASLGRDLQIEQGAGSRLVTHRRNLGREVEIGGRTTPGRDVELA</sequence>
<dbReference type="InterPro" id="IPR003719">
    <property type="entry name" value="Phenazine_PhzF-like"/>
</dbReference>
<proteinExistence type="predicted"/>
<evidence type="ECO:0000313" key="2">
    <source>
        <dbReference type="Proteomes" id="UP001351900"/>
    </source>
</evidence>
<dbReference type="PANTHER" id="PTHR13774:SF32">
    <property type="entry name" value="ANTISENSE-ENHANCING SEQUENCE 1"/>
    <property type="match status" value="1"/>
</dbReference>
<gene>
    <name evidence="1" type="ORF">V2V91_10980</name>
</gene>
<keyword evidence="2" id="KW-1185">Reference proteome</keyword>
<dbReference type="RefSeq" id="WP_331791867.1">
    <property type="nucleotide sequence ID" value="NZ_BAAAUO010000001.1"/>
</dbReference>
<dbReference type="EMBL" id="JAZHOV010000006">
    <property type="protein sequence ID" value="MEF2255650.1"/>
    <property type="molecule type" value="Genomic_DNA"/>
</dbReference>
<organism evidence="1 2">
    <name type="scientific">Microbacterium schleiferi</name>
    <dbReference type="NCBI Taxonomy" id="69362"/>
    <lineage>
        <taxon>Bacteria</taxon>
        <taxon>Bacillati</taxon>
        <taxon>Actinomycetota</taxon>
        <taxon>Actinomycetes</taxon>
        <taxon>Micrococcales</taxon>
        <taxon>Microbacteriaceae</taxon>
        <taxon>Microbacterium</taxon>
    </lineage>
</organism>
<dbReference type="Gene3D" id="3.10.310.10">
    <property type="entry name" value="Diaminopimelate Epimerase, Chain A, domain 1"/>
    <property type="match status" value="2"/>
</dbReference>
<dbReference type="Proteomes" id="UP001351900">
    <property type="component" value="Unassembled WGS sequence"/>
</dbReference>